<keyword evidence="1" id="KW-0677">Repeat</keyword>
<dbReference type="InterPro" id="IPR056884">
    <property type="entry name" value="NPHP3-like_N"/>
</dbReference>
<evidence type="ECO:0000256" key="1">
    <source>
        <dbReference type="ARBA" id="ARBA00022737"/>
    </source>
</evidence>
<dbReference type="Pfam" id="PF24883">
    <property type="entry name" value="NPHP3_N"/>
    <property type="match status" value="1"/>
</dbReference>
<sequence length="1309" mass="144087">MNHQSGSSSFQALFESALQNYETQTGIPLANHPFAQQLQNCQSVESVTVLLQEQAQAFSKFRESDKIIKSLKGVVSVLSRVSATAALGQAIGMSFPPADAIHTGLGILLAAFNGVTADLDALVDLLESVEHFLKRLDIYTKVPPTPAMTEIVVKIMVELISTLALATKQIRQGRPKKFVKKLFGENEVDAILQRLDRLTQDEARTAAAQTLEVVYGLFQNMRVVIDVGHASADSVRYALEIIQQMASEMNKAKRDKLQQDVRRWLSPPDPWKNHNLALESQHAGTAAWFVRGNTILEWKSSGPRSLLWIHGKPGAGKSVLCSTIINNIDTMTKSGLASLAFFYCDFREDEKRDLRGLLLSVLVQLCHQSDSYSQILSRFYSEHADGSKHPSNDELVQCLKDILGVPGQATVYVIIDGLDECSNTSAMPSPREKVLILLKDLIESQLPNLRICVTSRPEIDIQVVLEPLTFRSICLQDESGQLEDIENYIKSVVNTDLNMRRWKTVDKELVIDVLIKKSDGMFRWVYCQIVYLRLCLPGRIRHALDELPETLDETYERALRDINKANWEFAYRLLQCVAVAFRPLRVTELAEILSFDFKTGPIPKFHEDLRLEDPVEAVLSTTSSLLAIVDVEGSLVIQFSHYSVKEFLTSSRLAETNDIISSRYQISMTPAHTLAAQACLSILLHLDKNVVHTGNLEKYPLAEYAAEYWFDHARFEGVSGKVEEGMKRLFDPSKMHLAIWLWIHDPILPRWEQTRRAVAPSWSPTSRPEKPPGSPTGEQAELALQPKGSSLHYAAHCGVQVIVKFLVIQHSQDVHSRCFNDKSSPLHLASRQGHGDVAFVLLRHGADLTAQTKHGSTPLHVASQEGCENVARLLLEHGADATARTNNGWTPIHGTSNVDVARLLLEHGADATARTKYGSTPLHLTSNVDVARLLLEHGADATARANDGSTPLHGTLNVDVARLLLEHGADAIARTNDGSTPLHRTRDVDVARLLLEHGADATAQTNDGSTPLHVALEYENDDVARLLLEHGADATARTNDGSTPLHRTSNVDVARLLLEHGADAIARTNDGSTPLHGTRDVDVARLLLEHGADATARTNDGSTPLHGTRDVDVARLLLEHGADATARTNDGSTPLHWTWNVDVARLLLEHGADATARTKGGCTPIHGAWNVDVARLLLEHGADATARTNNGSTPLYVALRHKNYDVARLLLEHGADATARTNGGSTPLHGTSNVNLARLLLEHGADATAQTNDGSTPLHVALEYENDDVARLLLDTARMQQPGPMTGRRHYMGQGMRTSLAYFSSTARM</sequence>
<evidence type="ECO:0000256" key="3">
    <source>
        <dbReference type="PROSITE-ProRule" id="PRU00023"/>
    </source>
</evidence>
<reference evidence="6" key="1">
    <citation type="submission" date="2019-10" db="EMBL/GenBank/DDBJ databases">
        <authorList>
            <consortium name="DOE Joint Genome Institute"/>
            <person name="Kuo A."/>
            <person name="Miyauchi S."/>
            <person name="Kiss E."/>
            <person name="Drula E."/>
            <person name="Kohler A."/>
            <person name="Sanchez-Garcia M."/>
            <person name="Andreopoulos B."/>
            <person name="Barry K.W."/>
            <person name="Bonito G."/>
            <person name="Buee M."/>
            <person name="Carver A."/>
            <person name="Chen C."/>
            <person name="Cichocki N."/>
            <person name="Clum A."/>
            <person name="Culley D."/>
            <person name="Crous P.W."/>
            <person name="Fauchery L."/>
            <person name="Girlanda M."/>
            <person name="Hayes R."/>
            <person name="Keri Z."/>
            <person name="LaButti K."/>
            <person name="Lipzen A."/>
            <person name="Lombard V."/>
            <person name="Magnuson J."/>
            <person name="Maillard F."/>
            <person name="Morin E."/>
            <person name="Murat C."/>
            <person name="Nolan M."/>
            <person name="Ohm R."/>
            <person name="Pangilinan J."/>
            <person name="Pereira M."/>
            <person name="Perotto S."/>
            <person name="Peter M."/>
            <person name="Riley R."/>
            <person name="Sitrit Y."/>
            <person name="Stielow B."/>
            <person name="Szollosi G."/>
            <person name="Zifcakova L."/>
            <person name="Stursova M."/>
            <person name="Spatafora J.W."/>
            <person name="Tedersoo L."/>
            <person name="Vaario L.-M."/>
            <person name="Yamada A."/>
            <person name="Yan M."/>
            <person name="Wang P."/>
            <person name="Xu J."/>
            <person name="Bruns T."/>
            <person name="Baldrian P."/>
            <person name="Vilgalys R."/>
            <person name="Henrissat B."/>
            <person name="Grigoriev I.V."/>
            <person name="Hibbett D."/>
            <person name="Nagy L.G."/>
            <person name="Martin F.M."/>
        </authorList>
    </citation>
    <scope>NUCLEOTIDE SEQUENCE</scope>
    <source>
        <strain evidence="6">Prilba</strain>
    </source>
</reference>
<feature type="region of interest" description="Disordered" evidence="4">
    <location>
        <begin position="759"/>
        <end position="780"/>
    </location>
</feature>
<accession>A0A9P5JZ85</accession>
<dbReference type="PROSITE" id="PS50837">
    <property type="entry name" value="NACHT"/>
    <property type="match status" value="1"/>
</dbReference>
<dbReference type="EMBL" id="WHVB01000018">
    <property type="protein sequence ID" value="KAF8473621.1"/>
    <property type="molecule type" value="Genomic_DNA"/>
</dbReference>
<evidence type="ECO:0000259" key="5">
    <source>
        <dbReference type="PROSITE" id="PS50837"/>
    </source>
</evidence>
<dbReference type="PANTHER" id="PTHR24180:SF45">
    <property type="entry name" value="POLY [ADP-RIBOSE] POLYMERASE TANKYRASE"/>
    <property type="match status" value="1"/>
</dbReference>
<dbReference type="SUPFAM" id="SSF52540">
    <property type="entry name" value="P-loop containing nucleoside triphosphate hydrolases"/>
    <property type="match status" value="1"/>
</dbReference>
<evidence type="ECO:0000313" key="6">
    <source>
        <dbReference type="EMBL" id="KAF8473621.1"/>
    </source>
</evidence>
<feature type="repeat" description="ANK" evidence="3">
    <location>
        <begin position="1253"/>
        <end position="1275"/>
    </location>
</feature>
<evidence type="ECO:0000256" key="4">
    <source>
        <dbReference type="SAM" id="MobiDB-lite"/>
    </source>
</evidence>
<dbReference type="SUPFAM" id="SSF48403">
    <property type="entry name" value="Ankyrin repeat"/>
    <property type="match status" value="2"/>
</dbReference>
<dbReference type="InterPro" id="IPR051637">
    <property type="entry name" value="Ank_repeat_dom-contain_49"/>
</dbReference>
<feature type="repeat" description="ANK" evidence="3">
    <location>
        <begin position="1007"/>
        <end position="1039"/>
    </location>
</feature>
<dbReference type="Proteomes" id="UP000759537">
    <property type="component" value="Unassembled WGS sequence"/>
</dbReference>
<gene>
    <name evidence="6" type="ORF">DFH94DRAFT_135871</name>
</gene>
<evidence type="ECO:0000313" key="7">
    <source>
        <dbReference type="Proteomes" id="UP000759537"/>
    </source>
</evidence>
<feature type="repeat" description="ANK" evidence="3">
    <location>
        <begin position="821"/>
        <end position="853"/>
    </location>
</feature>
<dbReference type="PANTHER" id="PTHR24180">
    <property type="entry name" value="CYCLIN-DEPENDENT KINASE INHIBITOR 2C-RELATED"/>
    <property type="match status" value="1"/>
</dbReference>
<dbReference type="Pfam" id="PF17109">
    <property type="entry name" value="Goodbye"/>
    <property type="match status" value="1"/>
</dbReference>
<dbReference type="InterPro" id="IPR002110">
    <property type="entry name" value="Ankyrin_rpt"/>
</dbReference>
<dbReference type="OrthoDB" id="7464126at2759"/>
<dbReference type="Gene3D" id="1.25.40.20">
    <property type="entry name" value="Ankyrin repeat-containing domain"/>
    <property type="match status" value="8"/>
</dbReference>
<evidence type="ECO:0000256" key="2">
    <source>
        <dbReference type="ARBA" id="ARBA00023043"/>
    </source>
</evidence>
<dbReference type="Gene3D" id="3.40.50.300">
    <property type="entry name" value="P-loop containing nucleotide triphosphate hydrolases"/>
    <property type="match status" value="1"/>
</dbReference>
<dbReference type="PRINTS" id="PR01415">
    <property type="entry name" value="ANKYRIN"/>
</dbReference>
<dbReference type="InterPro" id="IPR036770">
    <property type="entry name" value="Ankyrin_rpt-contain_sf"/>
</dbReference>
<dbReference type="Pfam" id="PF12796">
    <property type="entry name" value="Ank_2"/>
    <property type="match status" value="5"/>
</dbReference>
<keyword evidence="2 3" id="KW-0040">ANK repeat</keyword>
<reference evidence="6" key="2">
    <citation type="journal article" date="2020" name="Nat. Commun.">
        <title>Large-scale genome sequencing of mycorrhizal fungi provides insights into the early evolution of symbiotic traits.</title>
        <authorList>
            <person name="Miyauchi S."/>
            <person name="Kiss E."/>
            <person name="Kuo A."/>
            <person name="Drula E."/>
            <person name="Kohler A."/>
            <person name="Sanchez-Garcia M."/>
            <person name="Morin E."/>
            <person name="Andreopoulos B."/>
            <person name="Barry K.W."/>
            <person name="Bonito G."/>
            <person name="Buee M."/>
            <person name="Carver A."/>
            <person name="Chen C."/>
            <person name="Cichocki N."/>
            <person name="Clum A."/>
            <person name="Culley D."/>
            <person name="Crous P.W."/>
            <person name="Fauchery L."/>
            <person name="Girlanda M."/>
            <person name="Hayes R.D."/>
            <person name="Keri Z."/>
            <person name="LaButti K."/>
            <person name="Lipzen A."/>
            <person name="Lombard V."/>
            <person name="Magnuson J."/>
            <person name="Maillard F."/>
            <person name="Murat C."/>
            <person name="Nolan M."/>
            <person name="Ohm R.A."/>
            <person name="Pangilinan J."/>
            <person name="Pereira M.F."/>
            <person name="Perotto S."/>
            <person name="Peter M."/>
            <person name="Pfister S."/>
            <person name="Riley R."/>
            <person name="Sitrit Y."/>
            <person name="Stielow J.B."/>
            <person name="Szollosi G."/>
            <person name="Zifcakova L."/>
            <person name="Stursova M."/>
            <person name="Spatafora J.W."/>
            <person name="Tedersoo L."/>
            <person name="Vaario L.M."/>
            <person name="Yamada A."/>
            <person name="Yan M."/>
            <person name="Wang P."/>
            <person name="Xu J."/>
            <person name="Bruns T."/>
            <person name="Baldrian P."/>
            <person name="Vilgalys R."/>
            <person name="Dunand C."/>
            <person name="Henrissat B."/>
            <person name="Grigoriev I.V."/>
            <person name="Hibbett D."/>
            <person name="Nagy L.G."/>
            <person name="Martin F.M."/>
        </authorList>
    </citation>
    <scope>NUCLEOTIDE SEQUENCE</scope>
    <source>
        <strain evidence="6">Prilba</strain>
    </source>
</reference>
<dbReference type="SMART" id="SM00248">
    <property type="entry name" value="ANK"/>
    <property type="match status" value="16"/>
</dbReference>
<keyword evidence="7" id="KW-1185">Reference proteome</keyword>
<name>A0A9P5JZ85_9AGAM</name>
<proteinExistence type="predicted"/>
<dbReference type="InterPro" id="IPR027417">
    <property type="entry name" value="P-loop_NTPase"/>
</dbReference>
<dbReference type="PROSITE" id="PS50088">
    <property type="entry name" value="ANK_REPEAT"/>
    <property type="match status" value="5"/>
</dbReference>
<dbReference type="InterPro" id="IPR031350">
    <property type="entry name" value="Goodbye_dom"/>
</dbReference>
<organism evidence="6 7">
    <name type="scientific">Russula ochroleuca</name>
    <dbReference type="NCBI Taxonomy" id="152965"/>
    <lineage>
        <taxon>Eukaryota</taxon>
        <taxon>Fungi</taxon>
        <taxon>Dikarya</taxon>
        <taxon>Basidiomycota</taxon>
        <taxon>Agaricomycotina</taxon>
        <taxon>Agaricomycetes</taxon>
        <taxon>Russulales</taxon>
        <taxon>Russulaceae</taxon>
        <taxon>Russula</taxon>
    </lineage>
</organism>
<protein>
    <submittedName>
        <fullName evidence="6">Ankyrin repeat-containing domain protein</fullName>
    </submittedName>
</protein>
<feature type="domain" description="NACHT" evidence="5">
    <location>
        <begin position="305"/>
        <end position="457"/>
    </location>
</feature>
<feature type="repeat" description="ANK" evidence="3">
    <location>
        <begin position="1190"/>
        <end position="1222"/>
    </location>
</feature>
<feature type="repeat" description="ANK" evidence="3">
    <location>
        <begin position="854"/>
        <end position="886"/>
    </location>
</feature>
<dbReference type="InterPro" id="IPR007111">
    <property type="entry name" value="NACHT_NTPase"/>
</dbReference>
<dbReference type="PROSITE" id="PS50297">
    <property type="entry name" value="ANK_REP_REGION"/>
    <property type="match status" value="5"/>
</dbReference>
<comment type="caution">
    <text evidence="6">The sequence shown here is derived from an EMBL/GenBank/DDBJ whole genome shotgun (WGS) entry which is preliminary data.</text>
</comment>